<dbReference type="EMBL" id="BHXQ01000005">
    <property type="protein sequence ID" value="GCC52607.1"/>
    <property type="molecule type" value="Genomic_DNA"/>
</dbReference>
<keyword evidence="2" id="KW-1185">Reference proteome</keyword>
<reference evidence="1 2" key="1">
    <citation type="submission" date="2018-11" db="EMBL/GenBank/DDBJ databases">
        <title>Chryseotalea sanarue gen. nov., sp., nov., a member of the family Cytophagaceae, isolated from a brackish lake in Hamamatsu Japan.</title>
        <authorList>
            <person name="Maejima Y."/>
            <person name="Iino T."/>
            <person name="Muraguchi Y."/>
            <person name="Fukuda K."/>
            <person name="Ohkuma M."/>
            <person name="Moriuchi R."/>
            <person name="Dohra H."/>
            <person name="Kimbara K."/>
            <person name="Shintani M."/>
        </authorList>
    </citation>
    <scope>NUCLEOTIDE SEQUENCE [LARGE SCALE GENOMIC DNA]</scope>
    <source>
        <strain evidence="1 2">Ys</strain>
    </source>
</reference>
<organism evidence="1 2">
    <name type="scientific">Chryseotalea sanaruensis</name>
    <dbReference type="NCBI Taxonomy" id="2482724"/>
    <lineage>
        <taxon>Bacteria</taxon>
        <taxon>Pseudomonadati</taxon>
        <taxon>Bacteroidota</taxon>
        <taxon>Cytophagia</taxon>
        <taxon>Cytophagales</taxon>
        <taxon>Chryseotaleaceae</taxon>
        <taxon>Chryseotalea</taxon>
    </lineage>
</organism>
<proteinExistence type="predicted"/>
<dbReference type="AlphaFoldDB" id="A0A401UCJ4"/>
<name>A0A401UCJ4_9BACT</name>
<protein>
    <submittedName>
        <fullName evidence="1">Uncharacterized protein</fullName>
    </submittedName>
</protein>
<evidence type="ECO:0000313" key="1">
    <source>
        <dbReference type="EMBL" id="GCC52607.1"/>
    </source>
</evidence>
<gene>
    <name evidence="1" type="ORF">SanaruYs_28440</name>
</gene>
<sequence>MVDFAKVEYLLRTNPLGIKDDVAEKIHEHKGSDYRHLHDFYLNLAGVFRFKNYQHNQLEFTFDGRDPFDCYCEEWTIAFKKWIKEFCRHDNFIRAVLDLTVFYPAESPLLMVDNRMHAFLNQHFDVKIHPQKGIVRKMA</sequence>
<evidence type="ECO:0000313" key="2">
    <source>
        <dbReference type="Proteomes" id="UP000288227"/>
    </source>
</evidence>
<comment type="caution">
    <text evidence="1">The sequence shown here is derived from an EMBL/GenBank/DDBJ whole genome shotgun (WGS) entry which is preliminary data.</text>
</comment>
<accession>A0A401UCJ4</accession>
<dbReference type="Proteomes" id="UP000288227">
    <property type="component" value="Unassembled WGS sequence"/>
</dbReference>